<dbReference type="EMBL" id="AP012029">
    <property type="protein sequence ID" value="BAJ63772.1"/>
    <property type="molecule type" value="Genomic_DNA"/>
</dbReference>
<organism evidence="2 3">
    <name type="scientific">Anaerolinea thermophila (strain DSM 14523 / JCM 11388 / NBRC 100420 / UNI-1)</name>
    <dbReference type="NCBI Taxonomy" id="926569"/>
    <lineage>
        <taxon>Bacteria</taxon>
        <taxon>Bacillati</taxon>
        <taxon>Chloroflexota</taxon>
        <taxon>Anaerolineae</taxon>
        <taxon>Anaerolineales</taxon>
        <taxon>Anaerolineaceae</taxon>
        <taxon>Anaerolinea</taxon>
    </lineage>
</organism>
<dbReference type="AlphaFoldDB" id="E8N5Q8"/>
<keyword evidence="3" id="KW-1185">Reference proteome</keyword>
<evidence type="ECO:0000256" key="1">
    <source>
        <dbReference type="SAM" id="Phobius"/>
    </source>
</evidence>
<dbReference type="STRING" id="926569.ANT_17460"/>
<dbReference type="InterPro" id="IPR006059">
    <property type="entry name" value="SBP"/>
</dbReference>
<dbReference type="HOGENOM" id="CLU_543640_0_0_0"/>
<dbReference type="PANTHER" id="PTHR43649">
    <property type="entry name" value="ARABINOSE-BINDING PROTEIN-RELATED"/>
    <property type="match status" value="1"/>
</dbReference>
<protein>
    <submittedName>
        <fullName evidence="2">Uncharacterized protein</fullName>
    </submittedName>
</protein>
<dbReference type="InterPro" id="IPR050490">
    <property type="entry name" value="Bact_solute-bd_prot1"/>
</dbReference>
<evidence type="ECO:0000313" key="2">
    <source>
        <dbReference type="EMBL" id="BAJ63772.1"/>
    </source>
</evidence>
<dbReference type="eggNOG" id="COG1653">
    <property type="taxonomic scope" value="Bacteria"/>
</dbReference>
<accession>E8N5Q8</accession>
<proteinExistence type="predicted"/>
<reference evidence="2 3" key="1">
    <citation type="submission" date="2010-12" db="EMBL/GenBank/DDBJ databases">
        <title>Whole genome sequence of Anaerolinea thermophila UNI-1.</title>
        <authorList>
            <person name="Narita-Yamada S."/>
            <person name="Kishi E."/>
            <person name="Watanabe Y."/>
            <person name="Takasaki K."/>
            <person name="Ankai A."/>
            <person name="Oguchi A."/>
            <person name="Fukui S."/>
            <person name="Takahashi M."/>
            <person name="Yashiro I."/>
            <person name="Hosoyama A."/>
            <person name="Sekiguchi Y."/>
            <person name="Hanada S."/>
            <person name="Fujita N."/>
        </authorList>
    </citation>
    <scope>NUCLEOTIDE SEQUENCE [LARGE SCALE GENOMIC DNA]</scope>
    <source>
        <strain evidence="3">DSM 14523 / JCM 11388 / NBRC 100420 / UNI-1</strain>
    </source>
</reference>
<keyword evidence="1" id="KW-1133">Transmembrane helix</keyword>
<gene>
    <name evidence="2" type="ordered locus">ANT_17460</name>
</gene>
<evidence type="ECO:0000313" key="3">
    <source>
        <dbReference type="Proteomes" id="UP000008922"/>
    </source>
</evidence>
<feature type="transmembrane region" description="Helical" evidence="1">
    <location>
        <begin position="6"/>
        <end position="26"/>
    </location>
</feature>
<feature type="transmembrane region" description="Helical" evidence="1">
    <location>
        <begin position="38"/>
        <end position="56"/>
    </location>
</feature>
<dbReference type="InParanoid" id="E8N5Q8"/>
<dbReference type="Pfam" id="PF13416">
    <property type="entry name" value="SBP_bac_8"/>
    <property type="match status" value="1"/>
</dbReference>
<sequence>MKFLYQNYTGAFLLWCNSFVSGKLFLMKTAFQKQPGSVKIVLLMLLVLVTGCSTFLPEKSPATLTPSPIPITPSHQPQPTATITPEIPIEYRVEINDLRGSEILFLHPFVGAIDEQYQAWAEEFNQKNPYGITIKVESTGGLDTLPSMIQSRNPQVILTTPELLSQGLEEGWLAALDGYLTLPELGLSEAEQKNIHEEFWLQDRFSGAQSGFPALRTAIGLIYNTTWANELGYTHPPSTPQEFLEQACAAARENNRSAYLDKRGTGGWLLSTDSLHAIAWWYAFGAKVLPEKPGEKIQFEQNSVATTFQFLRDMQSQGCLWQGLNPSPYRYFSERYTLFYIGSLQDIPPQQAYHQSLARKDDWTLIPFPRQNQEPFFLSHGFSYGLLRTKPKLQMAGWLWIRWLADPSRQSTLTRLYQGMPLGNSSQNVFFDPILEKHFMHDASLIPLPGNPDWLIARRPVEDAFWQIFHLAEGQSVEEVMVELQSLTEYELSRTQATPIP</sequence>
<dbReference type="KEGG" id="atm:ANT_17460"/>
<dbReference type="PANTHER" id="PTHR43649:SF12">
    <property type="entry name" value="DIACETYLCHITOBIOSE BINDING PROTEIN DASA"/>
    <property type="match status" value="1"/>
</dbReference>
<keyword evidence="1" id="KW-0812">Transmembrane</keyword>
<dbReference type="Gene3D" id="3.40.190.10">
    <property type="entry name" value="Periplasmic binding protein-like II"/>
    <property type="match status" value="1"/>
</dbReference>
<dbReference type="SUPFAM" id="SSF53850">
    <property type="entry name" value="Periplasmic binding protein-like II"/>
    <property type="match status" value="1"/>
</dbReference>
<dbReference type="Proteomes" id="UP000008922">
    <property type="component" value="Chromosome"/>
</dbReference>
<name>E8N5Q8_ANATU</name>
<keyword evidence="1" id="KW-0472">Membrane</keyword>